<dbReference type="EMBL" id="WIXI01000049">
    <property type="protein sequence ID" value="MQY48821.1"/>
    <property type="molecule type" value="Genomic_DNA"/>
</dbReference>
<reference evidence="1 2" key="1">
    <citation type="submission" date="2019-11" db="EMBL/GenBank/DDBJ databases">
        <title>Genome analysis of Rhizobacterium cereale a novel genus and species isolated from maize roots in North Spain.</title>
        <authorList>
            <person name="Menendez E."/>
            <person name="Flores-Felix J.D."/>
            <person name="Ramirez-Bahena M.-H."/>
            <person name="Igual J.M."/>
            <person name="Garcia-Fraile P."/>
            <person name="Peix A."/>
            <person name="Velazquez E."/>
        </authorList>
    </citation>
    <scope>NUCLEOTIDE SEQUENCE [LARGE SCALE GENOMIC DNA]</scope>
    <source>
        <strain evidence="1 2">RZME27</strain>
    </source>
</reference>
<name>A0A6A8AJB0_9HYPH</name>
<keyword evidence="2" id="KW-1185">Reference proteome</keyword>
<proteinExistence type="predicted"/>
<accession>A0A6A8AJB0</accession>
<protein>
    <submittedName>
        <fullName evidence="1">Uncharacterized protein</fullName>
    </submittedName>
</protein>
<gene>
    <name evidence="1" type="ORF">GAO09_22565</name>
</gene>
<dbReference type="RefSeq" id="WP_153357956.1">
    <property type="nucleotide sequence ID" value="NZ_JAYKOO010000004.1"/>
</dbReference>
<sequence length="46" mass="5265">MATIAELKHKLMADPDFRAEYEKADAEFKRIEEAARSNGKKIKLAE</sequence>
<dbReference type="Proteomes" id="UP000435138">
    <property type="component" value="Unassembled WGS sequence"/>
</dbReference>
<evidence type="ECO:0000313" key="2">
    <source>
        <dbReference type="Proteomes" id="UP000435138"/>
    </source>
</evidence>
<organism evidence="1 2">
    <name type="scientific">Endobacterium cereale</name>
    <dbReference type="NCBI Taxonomy" id="2663029"/>
    <lineage>
        <taxon>Bacteria</taxon>
        <taxon>Pseudomonadati</taxon>
        <taxon>Pseudomonadota</taxon>
        <taxon>Alphaproteobacteria</taxon>
        <taxon>Hyphomicrobiales</taxon>
        <taxon>Rhizobiaceae</taxon>
        <taxon>Endobacterium</taxon>
    </lineage>
</organism>
<dbReference type="AlphaFoldDB" id="A0A6A8AJB0"/>
<evidence type="ECO:0000313" key="1">
    <source>
        <dbReference type="EMBL" id="MQY48821.1"/>
    </source>
</evidence>
<comment type="caution">
    <text evidence="1">The sequence shown here is derived from an EMBL/GenBank/DDBJ whole genome shotgun (WGS) entry which is preliminary data.</text>
</comment>